<keyword evidence="2" id="KW-0812">Transmembrane</keyword>
<feature type="compositionally biased region" description="Basic and acidic residues" evidence="1">
    <location>
        <begin position="125"/>
        <end position="138"/>
    </location>
</feature>
<keyword evidence="2" id="KW-0472">Membrane</keyword>
<evidence type="ECO:0000313" key="3">
    <source>
        <dbReference type="Proteomes" id="UP000887575"/>
    </source>
</evidence>
<reference evidence="4" key="1">
    <citation type="submission" date="2024-02" db="UniProtKB">
        <authorList>
            <consortium name="WormBaseParasite"/>
        </authorList>
    </citation>
    <scope>IDENTIFICATION</scope>
</reference>
<sequence>MIEANKLQLQPHFLVVGEPTENRFASIQKEAFKFVIKTTGKADSGQMLANHFRLQANQHLVWPLLMMILIYALPILLILFAVGCGRKKTPRGSIRRPKASKARTAVGNEKLSPASLVPLPQSTPKKAESKHDVKHEKETSEEEILPKPIHRTEKAEAIVRKSDYPTFNDILSDRDWESKSKQSASRKSEMKLDRDLKKEKKENLAD</sequence>
<keyword evidence="2" id="KW-1133">Transmembrane helix</keyword>
<feature type="compositionally biased region" description="Basic and acidic residues" evidence="1">
    <location>
        <begin position="150"/>
        <end position="163"/>
    </location>
</feature>
<dbReference type="WBParaSite" id="MBELARI_LOCUS97">
    <property type="protein sequence ID" value="MBELARI_LOCUS97"/>
    <property type="gene ID" value="MBELARI_LOCUS97"/>
</dbReference>
<organism evidence="3 4">
    <name type="scientific">Mesorhabditis belari</name>
    <dbReference type="NCBI Taxonomy" id="2138241"/>
    <lineage>
        <taxon>Eukaryota</taxon>
        <taxon>Metazoa</taxon>
        <taxon>Ecdysozoa</taxon>
        <taxon>Nematoda</taxon>
        <taxon>Chromadorea</taxon>
        <taxon>Rhabditida</taxon>
        <taxon>Rhabditina</taxon>
        <taxon>Rhabditomorpha</taxon>
        <taxon>Rhabditoidea</taxon>
        <taxon>Rhabditidae</taxon>
        <taxon>Mesorhabditinae</taxon>
        <taxon>Mesorhabditis</taxon>
    </lineage>
</organism>
<accession>A0AAF3FR39</accession>
<dbReference type="AlphaFoldDB" id="A0AAF3FR39"/>
<feature type="compositionally biased region" description="Basic residues" evidence="1">
    <location>
        <begin position="88"/>
        <end position="101"/>
    </location>
</feature>
<feature type="transmembrane region" description="Helical" evidence="2">
    <location>
        <begin position="60"/>
        <end position="82"/>
    </location>
</feature>
<evidence type="ECO:0000256" key="2">
    <source>
        <dbReference type="SAM" id="Phobius"/>
    </source>
</evidence>
<evidence type="ECO:0000256" key="1">
    <source>
        <dbReference type="SAM" id="MobiDB-lite"/>
    </source>
</evidence>
<feature type="compositionally biased region" description="Basic and acidic residues" evidence="1">
    <location>
        <begin position="171"/>
        <end position="206"/>
    </location>
</feature>
<keyword evidence="3" id="KW-1185">Reference proteome</keyword>
<name>A0AAF3FR39_9BILA</name>
<feature type="region of interest" description="Disordered" evidence="1">
    <location>
        <begin position="88"/>
        <end position="206"/>
    </location>
</feature>
<proteinExistence type="predicted"/>
<protein>
    <submittedName>
        <fullName evidence="4">Uncharacterized protein</fullName>
    </submittedName>
</protein>
<evidence type="ECO:0000313" key="4">
    <source>
        <dbReference type="WBParaSite" id="MBELARI_LOCUS97"/>
    </source>
</evidence>
<dbReference type="Proteomes" id="UP000887575">
    <property type="component" value="Unassembled WGS sequence"/>
</dbReference>